<dbReference type="PANTHER" id="PTHR11472">
    <property type="entry name" value="DNA REPAIR DEAD HELICASE RAD3/XP-D SUBFAMILY MEMBER"/>
    <property type="match status" value="1"/>
</dbReference>
<dbReference type="Proteomes" id="UP000177306">
    <property type="component" value="Unassembled WGS sequence"/>
</dbReference>
<proteinExistence type="inferred from homology"/>
<evidence type="ECO:0000256" key="3">
    <source>
        <dbReference type="ARBA" id="ARBA00022840"/>
    </source>
</evidence>
<dbReference type="InterPro" id="IPR045028">
    <property type="entry name" value="DinG/Rad3-like"/>
</dbReference>
<protein>
    <recommendedName>
        <fullName evidence="5">Helicase ATP-binding domain-containing protein</fullName>
    </recommendedName>
</protein>
<keyword evidence="3" id="KW-0067">ATP-binding</keyword>
<name>A0A1F6EFT8_9BACT</name>
<dbReference type="GO" id="GO:0005524">
    <property type="term" value="F:ATP binding"/>
    <property type="evidence" value="ECO:0007669"/>
    <property type="project" value="UniProtKB-KW"/>
</dbReference>
<dbReference type="InterPro" id="IPR014013">
    <property type="entry name" value="Helic_SF1/SF2_ATP-bd_DinG/Rad3"/>
</dbReference>
<evidence type="ECO:0000259" key="5">
    <source>
        <dbReference type="PROSITE" id="PS51193"/>
    </source>
</evidence>
<dbReference type="Pfam" id="PF13307">
    <property type="entry name" value="Helicase_C_2"/>
    <property type="match status" value="1"/>
</dbReference>
<keyword evidence="2" id="KW-0378">Hydrolase</keyword>
<evidence type="ECO:0000313" key="7">
    <source>
        <dbReference type="Proteomes" id="UP000177306"/>
    </source>
</evidence>
<keyword evidence="1" id="KW-0547">Nucleotide-binding</keyword>
<dbReference type="GO" id="GO:0003678">
    <property type="term" value="F:DNA helicase activity"/>
    <property type="evidence" value="ECO:0007669"/>
    <property type="project" value="TreeGrafter"/>
</dbReference>
<feature type="domain" description="Helicase ATP-binding" evidence="5">
    <location>
        <begin position="47"/>
        <end position="296"/>
    </location>
</feature>
<gene>
    <name evidence="6" type="ORF">A3A38_04105</name>
</gene>
<dbReference type="EMBL" id="MFLY01000046">
    <property type="protein sequence ID" value="OGG72513.1"/>
    <property type="molecule type" value="Genomic_DNA"/>
</dbReference>
<evidence type="ECO:0000313" key="6">
    <source>
        <dbReference type="EMBL" id="OGG72513.1"/>
    </source>
</evidence>
<dbReference type="GO" id="GO:0006139">
    <property type="term" value="P:nucleobase-containing compound metabolic process"/>
    <property type="evidence" value="ECO:0007669"/>
    <property type="project" value="InterPro"/>
</dbReference>
<dbReference type="InterPro" id="IPR027417">
    <property type="entry name" value="P-loop_NTPase"/>
</dbReference>
<dbReference type="InterPro" id="IPR006555">
    <property type="entry name" value="ATP-dep_Helicase_C"/>
</dbReference>
<dbReference type="SUPFAM" id="SSF52540">
    <property type="entry name" value="P-loop containing nucleoside triphosphate hydrolases"/>
    <property type="match status" value="1"/>
</dbReference>
<accession>A0A1F6EFT8</accession>
<reference evidence="6 7" key="1">
    <citation type="journal article" date="2016" name="Nat. Commun.">
        <title>Thousands of microbial genomes shed light on interconnected biogeochemical processes in an aquifer system.</title>
        <authorList>
            <person name="Anantharaman K."/>
            <person name="Brown C.T."/>
            <person name="Hug L.A."/>
            <person name="Sharon I."/>
            <person name="Castelle C.J."/>
            <person name="Probst A.J."/>
            <person name="Thomas B.C."/>
            <person name="Singh A."/>
            <person name="Wilkins M.J."/>
            <person name="Karaoz U."/>
            <person name="Brodie E.L."/>
            <person name="Williams K.H."/>
            <person name="Hubbard S.S."/>
            <person name="Banfield J.F."/>
        </authorList>
    </citation>
    <scope>NUCLEOTIDE SEQUENCE [LARGE SCALE GENOMIC DNA]</scope>
</reference>
<organism evidence="6 7">
    <name type="scientific">Candidatus Kaiserbacteria bacterium RIFCSPLOWO2_01_FULL_53_17</name>
    <dbReference type="NCBI Taxonomy" id="1798511"/>
    <lineage>
        <taxon>Bacteria</taxon>
        <taxon>Candidatus Kaiseribacteriota</taxon>
    </lineage>
</organism>
<dbReference type="AlphaFoldDB" id="A0A1F6EFT8"/>
<sequence>MPLQFLRKLERHTIAECVFRLMSPKGRNRKFFDISRKETNVSKRKPHGLMGFFPFDRHPRMRDGQRIALEHLQAELMNSTSITVIHQSPVGTGKTAVGYTLLKAKQAEGAKLLIYATPNKTQLAQLHAMYPDVKIVMGRNEHPCLYPDYTDNPMADEIPCAMLRDCPSRVYLKDTETHRAGETHEPGAKRCPYLSQKYEAMQGGIIACTHAFLVFNVLLSGAFEPEVLVIDEAHRLAQSFRSVLSTDITDWNLVRAMEAIEETSPRQCEKLADFLESLKRMVRRHALDKETLLEESQIRKLYETLMQISPQKLETDTLRAIERGRVHVVQDRDILKQVEDIARSIRRFQHALKFAISGQTEKGYPLSFVIAYGKTEMGPHDKVQYRLTIKDYYVVPLIQKMLPKVTYAFSATIVNSEIFGYETGIWGPYLSIPSNFPVGNTRIYMPTDTADLARKTMKKGAKTRMLRLVATTAKQFARKGQRSLVIVVSNEERLKFIEIAKEEGLQFLTYGNGIRARECAERFRDGESDCLLGTVAQFGEGLDLPEEIAPVIFYLRPGYPPRDAPQTQFEVRRFKGRVRALWQWRVMVELLQVRGRNVRSMEDLGVTFLVSQHFRRFAFGALPDWLQGAYRGNLSWGECVKDANKLLSTKAQKEA</sequence>
<evidence type="ECO:0000256" key="4">
    <source>
        <dbReference type="ARBA" id="ARBA00038058"/>
    </source>
</evidence>
<comment type="similarity">
    <text evidence="4">Belongs to the helicase family. DinG subfamily.</text>
</comment>
<evidence type="ECO:0000256" key="1">
    <source>
        <dbReference type="ARBA" id="ARBA00022741"/>
    </source>
</evidence>
<dbReference type="GO" id="GO:0003676">
    <property type="term" value="F:nucleic acid binding"/>
    <property type="evidence" value="ECO:0007669"/>
    <property type="project" value="InterPro"/>
</dbReference>
<dbReference type="Gene3D" id="3.40.50.300">
    <property type="entry name" value="P-loop containing nucleotide triphosphate hydrolases"/>
    <property type="match status" value="2"/>
</dbReference>
<dbReference type="PROSITE" id="PS51193">
    <property type="entry name" value="HELICASE_ATP_BIND_2"/>
    <property type="match status" value="1"/>
</dbReference>
<dbReference type="GO" id="GO:0016818">
    <property type="term" value="F:hydrolase activity, acting on acid anhydrides, in phosphorus-containing anhydrides"/>
    <property type="evidence" value="ECO:0007669"/>
    <property type="project" value="InterPro"/>
</dbReference>
<dbReference type="PANTHER" id="PTHR11472:SF34">
    <property type="entry name" value="REGULATOR OF TELOMERE ELONGATION HELICASE 1"/>
    <property type="match status" value="1"/>
</dbReference>
<evidence type="ECO:0000256" key="2">
    <source>
        <dbReference type="ARBA" id="ARBA00022801"/>
    </source>
</evidence>
<comment type="caution">
    <text evidence="6">The sequence shown here is derived from an EMBL/GenBank/DDBJ whole genome shotgun (WGS) entry which is preliminary data.</text>
</comment>